<feature type="non-terminal residue" evidence="4">
    <location>
        <position position="630"/>
    </location>
</feature>
<keyword evidence="3" id="KW-0131">Cell cycle</keyword>
<keyword evidence="2" id="KW-0498">Mitosis</keyword>
<evidence type="ECO:0000313" key="4">
    <source>
        <dbReference type="EMBL" id="JAT39058.1"/>
    </source>
</evidence>
<dbReference type="AlphaFoldDB" id="A0A1B6MT30"/>
<dbReference type="GO" id="GO:0031145">
    <property type="term" value="P:anaphase-promoting complex-dependent catabolic process"/>
    <property type="evidence" value="ECO:0007669"/>
    <property type="project" value="TreeGrafter"/>
</dbReference>
<dbReference type="GO" id="GO:0060090">
    <property type="term" value="F:molecular adaptor activity"/>
    <property type="evidence" value="ECO:0007669"/>
    <property type="project" value="TreeGrafter"/>
</dbReference>
<proteinExistence type="predicted"/>
<reference evidence="4" key="1">
    <citation type="submission" date="2015-11" db="EMBL/GenBank/DDBJ databases">
        <title>De novo transcriptome assembly of four potential Pierce s Disease insect vectors from Arizona vineyards.</title>
        <authorList>
            <person name="Tassone E.E."/>
        </authorList>
    </citation>
    <scope>NUCLEOTIDE SEQUENCE</scope>
</reference>
<feature type="non-terminal residue" evidence="4">
    <location>
        <position position="1"/>
    </location>
</feature>
<name>A0A1B6MT30_9HEMI</name>
<organism evidence="4">
    <name type="scientific">Graphocephala atropunctata</name>
    <dbReference type="NCBI Taxonomy" id="36148"/>
    <lineage>
        <taxon>Eukaryota</taxon>
        <taxon>Metazoa</taxon>
        <taxon>Ecdysozoa</taxon>
        <taxon>Arthropoda</taxon>
        <taxon>Hexapoda</taxon>
        <taxon>Insecta</taxon>
        <taxon>Pterygota</taxon>
        <taxon>Neoptera</taxon>
        <taxon>Paraneoptera</taxon>
        <taxon>Hemiptera</taxon>
        <taxon>Auchenorrhyncha</taxon>
        <taxon>Membracoidea</taxon>
        <taxon>Cicadellidae</taxon>
        <taxon>Cicadellinae</taxon>
        <taxon>Cicadellini</taxon>
        <taxon>Graphocephala</taxon>
    </lineage>
</organism>
<evidence type="ECO:0000256" key="1">
    <source>
        <dbReference type="ARBA" id="ARBA00022618"/>
    </source>
</evidence>
<keyword evidence="1" id="KW-0132">Cell division</keyword>
<sequence length="630" mass="69079">RLKIKNHPGTIVPPLNQAFSENFLVQRLSQVNIDNHTENEWWTLRELVVGEGEGTICAEEELYVKDKTAIWSQGTVGLSVANVNSEQPAGRTLVCSYTVESTITHALWVNFVKPVKNCGEVCMPSICLLDDTKVNVYTREGEDFLSALQFKVNSAWNTKFGLLLERYTTPHVDFSENNLATLFSLLHPLDEMAPLLIMKSGGSLQYMNDPNLRVVFTSEEPSLVVLFDVRTGLHSVWKLRKATPQESQVFCGGDFSTCTTYPQSSLHLSGFNHMSSGSQRTSLYNRSSYTPGGTVTPDHTTSIPFSPMDSIPRIQSPLNRIRSSTSVRGSPTPSGTSWKTSVFGVSTSSPSAMEARLGSSQMFCEGLWEPQPIEPQLTLEYVWTENLGVPLVNKGVETEPAHRVFLTTDVLGQRYICYLVRSRAKMMVARLNYTNEKEPETLIGPASAVSAVDAAALPNLQLLAALEPGGGVTLYSGTNYVGKVHVAGVHTALASSSYLTCATTGFLHQSPYPKRSSLLSSTQTGEALFDERVHLLSPVPAMPTSSMNVTAANTDQDSHVHGLRDPVNNRLTLEFKNGTMFRISLPEVCSSPLVKACLNALKCVLPKDTAMQLVTQWYTCRNAPGTQDIS</sequence>
<dbReference type="PANTHER" id="PTHR12827:SF3">
    <property type="entry name" value="ANAPHASE-PROMOTING COMPLEX SUBUNIT 1"/>
    <property type="match status" value="1"/>
</dbReference>
<dbReference type="GO" id="GO:0007091">
    <property type="term" value="P:metaphase/anaphase transition of mitotic cell cycle"/>
    <property type="evidence" value="ECO:0007669"/>
    <property type="project" value="TreeGrafter"/>
</dbReference>
<accession>A0A1B6MT30</accession>
<dbReference type="EMBL" id="GEBQ01000919">
    <property type="protein sequence ID" value="JAT39058.1"/>
    <property type="molecule type" value="Transcribed_RNA"/>
</dbReference>
<dbReference type="GO" id="GO:0051301">
    <property type="term" value="P:cell division"/>
    <property type="evidence" value="ECO:0007669"/>
    <property type="project" value="UniProtKB-KW"/>
</dbReference>
<evidence type="ECO:0000256" key="3">
    <source>
        <dbReference type="ARBA" id="ARBA00023306"/>
    </source>
</evidence>
<dbReference type="PANTHER" id="PTHR12827">
    <property type="entry name" value="MEIOTIC CHECKPOINT REGULATOR TSG24 FAMILY MEMBER"/>
    <property type="match status" value="1"/>
</dbReference>
<protein>
    <submittedName>
        <fullName evidence="4">Uncharacterized protein</fullName>
    </submittedName>
</protein>
<dbReference type="InterPro" id="IPR024990">
    <property type="entry name" value="Apc1"/>
</dbReference>
<gene>
    <name evidence="4" type="ORF">g.3330</name>
</gene>
<dbReference type="GO" id="GO:0070979">
    <property type="term" value="P:protein K11-linked ubiquitination"/>
    <property type="evidence" value="ECO:0007669"/>
    <property type="project" value="TreeGrafter"/>
</dbReference>
<dbReference type="GO" id="GO:0005680">
    <property type="term" value="C:anaphase-promoting complex"/>
    <property type="evidence" value="ECO:0007669"/>
    <property type="project" value="InterPro"/>
</dbReference>
<evidence type="ECO:0000256" key="2">
    <source>
        <dbReference type="ARBA" id="ARBA00022776"/>
    </source>
</evidence>